<keyword evidence="3" id="KW-1185">Reference proteome</keyword>
<feature type="signal peptide" evidence="1">
    <location>
        <begin position="1"/>
        <end position="20"/>
    </location>
</feature>
<dbReference type="AlphaFoldDB" id="A0A1I1EAL7"/>
<proteinExistence type="predicted"/>
<protein>
    <submittedName>
        <fullName evidence="2">Uncharacterized protein</fullName>
    </submittedName>
</protein>
<evidence type="ECO:0000313" key="3">
    <source>
        <dbReference type="Proteomes" id="UP000199514"/>
    </source>
</evidence>
<name>A0A1I1EAL7_9BACT</name>
<gene>
    <name evidence="2" type="ORF">SAMN05421780_101720</name>
</gene>
<dbReference type="EMBL" id="FOLE01000001">
    <property type="protein sequence ID" value="SFB84174.1"/>
    <property type="molecule type" value="Genomic_DNA"/>
</dbReference>
<dbReference type="STRING" id="927664.SAMN05421780_101720"/>
<organism evidence="2 3">
    <name type="scientific">Flexibacter flexilis DSM 6793</name>
    <dbReference type="NCBI Taxonomy" id="927664"/>
    <lineage>
        <taxon>Bacteria</taxon>
        <taxon>Pseudomonadati</taxon>
        <taxon>Bacteroidota</taxon>
        <taxon>Cytophagia</taxon>
        <taxon>Cytophagales</taxon>
        <taxon>Flexibacteraceae</taxon>
        <taxon>Flexibacter</taxon>
    </lineage>
</organism>
<dbReference type="OrthoDB" id="1492004at2"/>
<evidence type="ECO:0000313" key="2">
    <source>
        <dbReference type="EMBL" id="SFB84174.1"/>
    </source>
</evidence>
<dbReference type="RefSeq" id="WP_091507403.1">
    <property type="nucleotide sequence ID" value="NZ_FOLE01000001.1"/>
</dbReference>
<feature type="chain" id="PRO_5011463835" evidence="1">
    <location>
        <begin position="21"/>
        <end position="294"/>
    </location>
</feature>
<reference evidence="2 3" key="1">
    <citation type="submission" date="2016-10" db="EMBL/GenBank/DDBJ databases">
        <authorList>
            <person name="de Groot N.N."/>
        </authorList>
    </citation>
    <scope>NUCLEOTIDE SEQUENCE [LARGE SCALE GENOMIC DNA]</scope>
    <source>
        <strain evidence="2 3">DSM 6793</strain>
    </source>
</reference>
<dbReference type="Proteomes" id="UP000199514">
    <property type="component" value="Unassembled WGS sequence"/>
</dbReference>
<sequence>MDKKILTLAFATIIATSAFAQLTYKLPDAQLNANQICGKNVCDPGSVGKLLHYTKSPFSPAVTKATTVEYVATQVLGQTLPARKMLSSKDFSTCSELSNNPFTTLDIENVRFPDGRSIDYTRTEKLEINITAAVEANVKELMKQTTDMAKIERMKAKIQAAYQKVSGKELTVVGKYSEWQLSKEAREKLKKGDGYQECRKWIEENNQRILLAVGIVYFEITFEQNSLDQLAAELDAEFAKEGLTASLSFFFKREVTKRLKTSSEVYQILIVRHAGISGKEFVEAFKKNEYTRSY</sequence>
<keyword evidence="1" id="KW-0732">Signal</keyword>
<accession>A0A1I1EAL7</accession>
<evidence type="ECO:0000256" key="1">
    <source>
        <dbReference type="SAM" id="SignalP"/>
    </source>
</evidence>